<dbReference type="InterPro" id="IPR036280">
    <property type="entry name" value="Multihaem_cyt_sf"/>
</dbReference>
<feature type="binding site" description="covalent" evidence="2">
    <location>
        <position position="117"/>
    </location>
    <ligand>
        <name>heme c</name>
        <dbReference type="ChEBI" id="CHEBI:61717"/>
        <label>3</label>
    </ligand>
</feature>
<proteinExistence type="predicted"/>
<dbReference type="Proteomes" id="UP000741360">
    <property type="component" value="Unassembled WGS sequence"/>
</dbReference>
<evidence type="ECO:0000259" key="3">
    <source>
        <dbReference type="Pfam" id="PF14522"/>
    </source>
</evidence>
<protein>
    <submittedName>
        <fullName evidence="4">Cytochrome c3 family protein</fullName>
    </submittedName>
</protein>
<dbReference type="Gene3D" id="3.90.10.10">
    <property type="entry name" value="Cytochrome C3"/>
    <property type="match status" value="2"/>
</dbReference>
<dbReference type="PRINTS" id="PR00609">
    <property type="entry name" value="CYTOCHROMEC3"/>
</dbReference>
<dbReference type="CDD" id="cd08168">
    <property type="entry name" value="Cytochrom_C3"/>
    <property type="match status" value="1"/>
</dbReference>
<comment type="cofactor">
    <cofactor evidence="2">
        <name>heme c</name>
        <dbReference type="ChEBI" id="CHEBI:61717"/>
    </cofactor>
    <text evidence="2">Binds 4 heme c groups covalently per monomer.</text>
</comment>
<comment type="caution">
    <text evidence="4">The sequence shown here is derived from an EMBL/GenBank/DDBJ whole genome shotgun (WGS) entry which is preliminary data.</text>
</comment>
<keyword evidence="2" id="KW-0408">Iron</keyword>
<dbReference type="InterPro" id="IPR029467">
    <property type="entry name" value="Cyt_c7-like"/>
</dbReference>
<keyword evidence="1 2" id="KW-0479">Metal-binding</keyword>
<reference evidence="4" key="1">
    <citation type="submission" date="2020-07" db="EMBL/GenBank/DDBJ databases">
        <title>Huge and variable diversity of episymbiotic CPR bacteria and DPANN archaea in groundwater ecosystems.</title>
        <authorList>
            <person name="He C.Y."/>
            <person name="Keren R."/>
            <person name="Whittaker M."/>
            <person name="Farag I.F."/>
            <person name="Doudna J."/>
            <person name="Cate J.H.D."/>
            <person name="Banfield J.F."/>
        </authorList>
    </citation>
    <scope>NUCLEOTIDE SEQUENCE</scope>
    <source>
        <strain evidence="4">NC_groundwater_717_Ag_S-0.2um_59_8</strain>
    </source>
</reference>
<gene>
    <name evidence="4" type="ORF">HYY65_04560</name>
</gene>
<dbReference type="GO" id="GO:0046872">
    <property type="term" value="F:metal ion binding"/>
    <property type="evidence" value="ECO:0007669"/>
    <property type="project" value="UniProtKB-KW"/>
</dbReference>
<dbReference type="InterPro" id="IPR002322">
    <property type="entry name" value="Cyt_c_III"/>
</dbReference>
<feature type="binding site" description="axial binding residue" evidence="2">
    <location>
        <position position="127"/>
    </location>
    <ligand>
        <name>heme c</name>
        <dbReference type="ChEBI" id="CHEBI:61717"/>
        <label>1</label>
    </ligand>
    <ligandPart>
        <name>Fe</name>
        <dbReference type="ChEBI" id="CHEBI:18248"/>
    </ligandPart>
</feature>
<dbReference type="SUPFAM" id="SSF48695">
    <property type="entry name" value="Multiheme cytochromes"/>
    <property type="match status" value="1"/>
</dbReference>
<dbReference type="GO" id="GO:0009055">
    <property type="term" value="F:electron transfer activity"/>
    <property type="evidence" value="ECO:0007669"/>
    <property type="project" value="InterPro"/>
</dbReference>
<dbReference type="GO" id="GO:0020037">
    <property type="term" value="F:heme binding"/>
    <property type="evidence" value="ECO:0007669"/>
    <property type="project" value="InterPro"/>
</dbReference>
<feature type="binding site" description="covalent" evidence="2">
    <location>
        <position position="114"/>
    </location>
    <ligand>
        <name>heme c</name>
        <dbReference type="ChEBI" id="CHEBI:61717"/>
        <label>3</label>
    </ligand>
</feature>
<evidence type="ECO:0000256" key="1">
    <source>
        <dbReference type="ARBA" id="ARBA00022723"/>
    </source>
</evidence>
<dbReference type="EMBL" id="JACPSX010000086">
    <property type="protein sequence ID" value="MBI3014335.1"/>
    <property type="molecule type" value="Genomic_DNA"/>
</dbReference>
<sequence>MRRLLIGLAAVVLIVIVMGLYLLVSSGASGPVQPIAYSHKLHAGEYQIPCQYCHSSARRSPVAGIPSVERCMGCHKIVAADKPEIQKLKSYWDRKMPIPWIRVYNQPDFVFFDHEPHVRKGIECQSCHGPIQTMERVYEAVNLNMARCVNCHRQNQVSVDCLICHR</sequence>
<keyword evidence="2" id="KW-0349">Heme</keyword>
<organism evidence="4 5">
    <name type="scientific">Tectimicrobiota bacterium</name>
    <dbReference type="NCBI Taxonomy" id="2528274"/>
    <lineage>
        <taxon>Bacteria</taxon>
        <taxon>Pseudomonadati</taxon>
        <taxon>Nitrospinota/Tectimicrobiota group</taxon>
        <taxon>Candidatus Tectimicrobiota</taxon>
    </lineage>
</organism>
<dbReference type="AlphaFoldDB" id="A0A932M077"/>
<feature type="domain" description="Cytochrome c7-like" evidence="3">
    <location>
        <begin position="111"/>
        <end position="166"/>
    </location>
</feature>
<dbReference type="PANTHER" id="PTHR39425:SF1">
    <property type="entry name" value="CYTOCHROME C7-LIKE DOMAIN-CONTAINING PROTEIN"/>
    <property type="match status" value="1"/>
</dbReference>
<feature type="binding site" description="axial binding residue" evidence="2">
    <location>
        <position position="124"/>
    </location>
    <ligand>
        <name>heme c</name>
        <dbReference type="ChEBI" id="CHEBI:61717"/>
        <label>1</label>
    </ligand>
    <ligandPart>
        <name>Fe</name>
        <dbReference type="ChEBI" id="CHEBI:18248"/>
    </ligandPart>
</feature>
<dbReference type="Pfam" id="PF14522">
    <property type="entry name" value="Cytochrome_C7"/>
    <property type="match status" value="1"/>
</dbReference>
<evidence type="ECO:0000313" key="5">
    <source>
        <dbReference type="Proteomes" id="UP000741360"/>
    </source>
</evidence>
<feature type="binding site" description="axial binding residue" evidence="2">
    <location>
        <position position="128"/>
    </location>
    <ligand>
        <name>heme c</name>
        <dbReference type="ChEBI" id="CHEBI:61717"/>
        <label>1</label>
    </ligand>
    <ligandPart>
        <name>Fe</name>
        <dbReference type="ChEBI" id="CHEBI:18248"/>
    </ligandPart>
</feature>
<evidence type="ECO:0000313" key="4">
    <source>
        <dbReference type="EMBL" id="MBI3014335.1"/>
    </source>
</evidence>
<dbReference type="PANTHER" id="PTHR39425">
    <property type="entry name" value="LIPOPROTEIN CYTOCHROME C"/>
    <property type="match status" value="1"/>
</dbReference>
<evidence type="ECO:0000256" key="2">
    <source>
        <dbReference type="PIRSR" id="PIRSR602322-1"/>
    </source>
</evidence>
<name>A0A932M077_UNCTE</name>
<accession>A0A932M077</accession>